<evidence type="ECO:0000313" key="6">
    <source>
        <dbReference type="Proteomes" id="UP001595816"/>
    </source>
</evidence>
<dbReference type="Gene3D" id="6.10.250.3370">
    <property type="match status" value="1"/>
</dbReference>
<dbReference type="PANTHER" id="PTHR34384">
    <property type="entry name" value="L-2,3-DIAMINOPROPANOATE--CITRATE LIGASE"/>
    <property type="match status" value="1"/>
</dbReference>
<organism evidence="5 6">
    <name type="scientific">Hamadaea flava</name>
    <dbReference type="NCBI Taxonomy" id="1742688"/>
    <lineage>
        <taxon>Bacteria</taxon>
        <taxon>Bacillati</taxon>
        <taxon>Actinomycetota</taxon>
        <taxon>Actinomycetes</taxon>
        <taxon>Micromonosporales</taxon>
        <taxon>Micromonosporaceae</taxon>
        <taxon>Hamadaea</taxon>
    </lineage>
</organism>
<dbReference type="Proteomes" id="UP001595816">
    <property type="component" value="Unassembled WGS sequence"/>
</dbReference>
<name>A0ABV8LRQ2_9ACTN</name>
<dbReference type="Pfam" id="PF06276">
    <property type="entry name" value="FhuF"/>
    <property type="match status" value="1"/>
</dbReference>
<evidence type="ECO:0000259" key="3">
    <source>
        <dbReference type="Pfam" id="PF04183"/>
    </source>
</evidence>
<comment type="pathway">
    <text evidence="1">Siderophore biosynthesis.</text>
</comment>
<protein>
    <submittedName>
        <fullName evidence="5">IucA/IucC family protein</fullName>
    </submittedName>
</protein>
<feature type="domain" description="Aerobactin siderophore biosynthesis IucA/IucC-like C-terminal" evidence="4">
    <location>
        <begin position="359"/>
        <end position="506"/>
    </location>
</feature>
<dbReference type="Gene3D" id="1.10.510.40">
    <property type="match status" value="1"/>
</dbReference>
<dbReference type="InterPro" id="IPR007310">
    <property type="entry name" value="Aerobactin_biosyn_IucA/IucC_N"/>
</dbReference>
<dbReference type="InterPro" id="IPR022770">
    <property type="entry name" value="IucA/IucC-like_C"/>
</dbReference>
<dbReference type="InterPro" id="IPR037455">
    <property type="entry name" value="LucA/IucC-like"/>
</dbReference>
<gene>
    <name evidence="5" type="ORF">ACFOZ4_23980</name>
</gene>
<comment type="similarity">
    <text evidence="2">Belongs to the IucA/IucC family.</text>
</comment>
<evidence type="ECO:0000259" key="4">
    <source>
        <dbReference type="Pfam" id="PF06276"/>
    </source>
</evidence>
<dbReference type="Pfam" id="PF04183">
    <property type="entry name" value="IucA_IucC"/>
    <property type="match status" value="2"/>
</dbReference>
<evidence type="ECO:0000256" key="2">
    <source>
        <dbReference type="ARBA" id="ARBA00007832"/>
    </source>
</evidence>
<dbReference type="EMBL" id="JBHSAY010000013">
    <property type="protein sequence ID" value="MFC4133681.1"/>
    <property type="molecule type" value="Genomic_DNA"/>
</dbReference>
<reference evidence="6" key="1">
    <citation type="journal article" date="2019" name="Int. J. Syst. Evol. Microbiol.">
        <title>The Global Catalogue of Microorganisms (GCM) 10K type strain sequencing project: providing services to taxonomists for standard genome sequencing and annotation.</title>
        <authorList>
            <consortium name="The Broad Institute Genomics Platform"/>
            <consortium name="The Broad Institute Genome Sequencing Center for Infectious Disease"/>
            <person name="Wu L."/>
            <person name="Ma J."/>
        </authorList>
    </citation>
    <scope>NUCLEOTIDE SEQUENCE [LARGE SCALE GENOMIC DNA]</scope>
    <source>
        <strain evidence="6">CGMCC 4.7289</strain>
    </source>
</reference>
<dbReference type="RefSeq" id="WP_253750609.1">
    <property type="nucleotide sequence ID" value="NZ_JAMZDZ010000001.1"/>
</dbReference>
<accession>A0ABV8LRQ2</accession>
<feature type="domain" description="Aerobactin siderophore biosynthesis IucA/IucC N-terminal" evidence="3">
    <location>
        <begin position="211"/>
        <end position="340"/>
    </location>
</feature>
<proteinExistence type="inferred from homology"/>
<evidence type="ECO:0000256" key="1">
    <source>
        <dbReference type="ARBA" id="ARBA00004924"/>
    </source>
</evidence>
<comment type="caution">
    <text evidence="5">The sequence shown here is derived from an EMBL/GenBank/DDBJ whole genome shotgun (WGS) entry which is preliminary data.</text>
</comment>
<evidence type="ECO:0000313" key="5">
    <source>
        <dbReference type="EMBL" id="MFC4133681.1"/>
    </source>
</evidence>
<dbReference type="PANTHER" id="PTHR34384:SF5">
    <property type="entry name" value="L-2,3-DIAMINOPROPANOATE--CITRATE LIGASE"/>
    <property type="match status" value="1"/>
</dbReference>
<sequence length="523" mass="55885">MTHPDAEQTRRALLESRPDLVDGFDEHLPAARAAVLRRLWTALRREPIPGVAGVKTVGGDALVTLTDGRMAIGPALDQYAEASPDVRIRVQVNGGTGAYADPAELLNAVDPQTQGLQRELSNSVANLALARTGQPSVDLTELQGDPNGLAVLEQSVVDGHPLHPCCRTRLGMSTADVLAYAPEHRTPVELEVWSVPPSRWLTTGAGTPPRLVLHPWQAAHYGDDLRRLGGRPVERIVARPLMSLRTLAAARDPSRHYKTALGVQMTSAVRQVSPAAVHNGPLVSDLLSRLAADLPIRVFPEVAAGAVLVDGAPHPMLAYTVRRAPLPQAGDVWTPLAAVAQPDVLDQILRIGYGGHPVAFWRDLTTVLIPPVLTLLARGAGLEAHGQNLLVRLAYGRPAEAGYRDVGGIHLHAGRLREAGMDLPAVQGSLVTDGLDELRAKPFATLFAVVLTEIAHTLQQRHGADPQTLWRMAADLAEQAPDPRDRLALAGTTLPIKATTAMRLAADPVADIWTPITNPLAGV</sequence>
<feature type="domain" description="Aerobactin siderophore biosynthesis IucA/IucC N-terminal" evidence="3">
    <location>
        <begin position="151"/>
        <end position="202"/>
    </location>
</feature>
<keyword evidence="6" id="KW-1185">Reference proteome</keyword>